<protein>
    <submittedName>
        <fullName evidence="2">Uncharacterized protein K02A2.6-like</fullName>
    </submittedName>
</protein>
<accession>A0A6P7GAS4</accession>
<name>A0A6P7GAS4_DIAVI</name>
<proteinExistence type="predicted"/>
<dbReference type="InterPro" id="IPR050951">
    <property type="entry name" value="Retrovirus_Pol_polyprotein"/>
</dbReference>
<dbReference type="PROSITE" id="PS50994">
    <property type="entry name" value="INTEGRASE"/>
    <property type="match status" value="1"/>
</dbReference>
<dbReference type="AlphaFoldDB" id="A0A6P7GAS4"/>
<dbReference type="SUPFAM" id="SSF53098">
    <property type="entry name" value="Ribonuclease H-like"/>
    <property type="match status" value="1"/>
</dbReference>
<dbReference type="RefSeq" id="XP_028146259.1">
    <property type="nucleotide sequence ID" value="XM_028290458.1"/>
</dbReference>
<dbReference type="GO" id="GO:0015074">
    <property type="term" value="P:DNA integration"/>
    <property type="evidence" value="ECO:0007669"/>
    <property type="project" value="InterPro"/>
</dbReference>
<dbReference type="Gene3D" id="3.30.420.10">
    <property type="entry name" value="Ribonuclease H-like superfamily/Ribonuclease H"/>
    <property type="match status" value="1"/>
</dbReference>
<dbReference type="GO" id="GO:0003676">
    <property type="term" value="F:nucleic acid binding"/>
    <property type="evidence" value="ECO:0007669"/>
    <property type="project" value="InterPro"/>
</dbReference>
<reference evidence="2" key="1">
    <citation type="submission" date="2025-08" db="UniProtKB">
        <authorList>
            <consortium name="RefSeq"/>
        </authorList>
    </citation>
    <scope>IDENTIFICATION</scope>
    <source>
        <tissue evidence="2">Whole insect</tissue>
    </source>
</reference>
<gene>
    <name evidence="2" type="primary">LOC114339776</name>
</gene>
<sequence length="305" mass="36283">MLRNESRCQLVKIQELNRRRYDLRRKRPRMYKKGDLVAIKRTQFGGGLKLLKKYFGPYVVIQVNPNDRYEDFGNPLRIISDRGTAFTAKEFEDYCESEHIKHVKITTGVPRGNGQVERINRTLIPVLTKLSLEEPTKWYKHIHKSQEFFNATYQRSINSTPLEVLFGTKMKNKKDLRMKEIIEQEIIKQFDEDRKMLRNESRCQLVKIQELNRRRYDLRRKRPRMYKKGDLVAIKRTQFGGGLKLLKKYFGPYVVIQVNPNDRYEVKKSGYHDGPQSTLTCAEYMKPWIDNYMESESDSEQDGRL</sequence>
<feature type="domain" description="Integrase catalytic" evidence="1">
    <location>
        <begin position="73"/>
        <end position="169"/>
    </location>
</feature>
<dbReference type="InterPro" id="IPR001584">
    <property type="entry name" value="Integrase_cat-core"/>
</dbReference>
<evidence type="ECO:0000313" key="2">
    <source>
        <dbReference type="RefSeq" id="XP_028146259.1"/>
    </source>
</evidence>
<dbReference type="PANTHER" id="PTHR37984:SF5">
    <property type="entry name" value="PROTEIN NYNRIN-LIKE"/>
    <property type="match status" value="1"/>
</dbReference>
<dbReference type="PANTHER" id="PTHR37984">
    <property type="entry name" value="PROTEIN CBG26694"/>
    <property type="match status" value="1"/>
</dbReference>
<dbReference type="InterPro" id="IPR036397">
    <property type="entry name" value="RNaseH_sf"/>
</dbReference>
<organism evidence="2">
    <name type="scientific">Diabrotica virgifera virgifera</name>
    <name type="common">western corn rootworm</name>
    <dbReference type="NCBI Taxonomy" id="50390"/>
    <lineage>
        <taxon>Eukaryota</taxon>
        <taxon>Metazoa</taxon>
        <taxon>Ecdysozoa</taxon>
        <taxon>Arthropoda</taxon>
        <taxon>Hexapoda</taxon>
        <taxon>Insecta</taxon>
        <taxon>Pterygota</taxon>
        <taxon>Neoptera</taxon>
        <taxon>Endopterygota</taxon>
        <taxon>Coleoptera</taxon>
        <taxon>Polyphaga</taxon>
        <taxon>Cucujiformia</taxon>
        <taxon>Chrysomeloidea</taxon>
        <taxon>Chrysomelidae</taxon>
        <taxon>Galerucinae</taxon>
        <taxon>Diabroticina</taxon>
        <taxon>Diabroticites</taxon>
        <taxon>Diabrotica</taxon>
    </lineage>
</organism>
<dbReference type="InParanoid" id="A0A6P7GAS4"/>
<evidence type="ECO:0000259" key="1">
    <source>
        <dbReference type="PROSITE" id="PS50994"/>
    </source>
</evidence>
<dbReference type="InterPro" id="IPR012337">
    <property type="entry name" value="RNaseH-like_sf"/>
</dbReference>